<feature type="region of interest" description="Disordered" evidence="1">
    <location>
        <begin position="146"/>
        <end position="183"/>
    </location>
</feature>
<reference evidence="2" key="1">
    <citation type="submission" date="2011-04" db="EMBL/GenBank/DDBJ databases">
        <title>Evolution of plant cell wall degrading machinery underlies the functional diversity of forest fungi.</title>
        <authorList>
            <consortium name="US DOE Joint Genome Institute (JGI-PGF)"/>
            <person name="Eastwood D.C."/>
            <person name="Floudas D."/>
            <person name="Binder M."/>
            <person name="Majcherczyk A."/>
            <person name="Schneider P."/>
            <person name="Aerts A."/>
            <person name="Asiegbu F.O."/>
            <person name="Baker S.E."/>
            <person name="Barry K."/>
            <person name="Bendiksby M."/>
            <person name="Blumentritt M."/>
            <person name="Coutinho P.M."/>
            <person name="Cullen D."/>
            <person name="Cullen D."/>
            <person name="Gathman A."/>
            <person name="Goodell B."/>
            <person name="Henrissat B."/>
            <person name="Ihrmark K."/>
            <person name="Kauserud H."/>
            <person name="Kohler A."/>
            <person name="LaButti K."/>
            <person name="Lapidus A."/>
            <person name="Lavin J.L."/>
            <person name="Lee Y.-H."/>
            <person name="Lindquist E."/>
            <person name="Lilly W."/>
            <person name="Lucas S."/>
            <person name="Morin E."/>
            <person name="Murat C."/>
            <person name="Oguiza J.A."/>
            <person name="Park J."/>
            <person name="Pisabarro A.G."/>
            <person name="Riley R."/>
            <person name="Rosling A."/>
            <person name="Salamov A."/>
            <person name="Schmidt O."/>
            <person name="Schmutz J."/>
            <person name="Skrede I."/>
            <person name="Stenlid J."/>
            <person name="Wiebenga A."/>
            <person name="Xie X."/>
            <person name="Kues U."/>
            <person name="Hibbett D.S."/>
            <person name="Hoffmeister D."/>
            <person name="Hogberg N."/>
            <person name="Martin F."/>
            <person name="Grigoriev I.V."/>
            <person name="Watkinson S.C."/>
        </authorList>
    </citation>
    <scope>NUCLEOTIDE SEQUENCE</scope>
    <source>
        <strain evidence="2">S7.9</strain>
    </source>
</reference>
<feature type="compositionally biased region" description="Polar residues" evidence="1">
    <location>
        <begin position="451"/>
        <end position="461"/>
    </location>
</feature>
<evidence type="ECO:0000313" key="2">
    <source>
        <dbReference type="EMBL" id="EGO24321.1"/>
    </source>
</evidence>
<feature type="region of interest" description="Disordered" evidence="1">
    <location>
        <begin position="443"/>
        <end position="465"/>
    </location>
</feature>
<dbReference type="GeneID" id="18814944"/>
<feature type="region of interest" description="Disordered" evidence="1">
    <location>
        <begin position="1"/>
        <end position="29"/>
    </location>
</feature>
<feature type="compositionally biased region" description="Low complexity" evidence="1">
    <location>
        <begin position="197"/>
        <end position="213"/>
    </location>
</feature>
<dbReference type="RefSeq" id="XP_007318340.1">
    <property type="nucleotide sequence ID" value="XM_007318278.1"/>
</dbReference>
<dbReference type="EMBL" id="GL945434">
    <property type="protein sequence ID" value="EGO24321.1"/>
    <property type="molecule type" value="Genomic_DNA"/>
</dbReference>
<dbReference type="HOGENOM" id="CLU_322925_0_0_1"/>
<accession>F8NW64</accession>
<dbReference type="Proteomes" id="UP000008064">
    <property type="component" value="Unassembled WGS sequence"/>
</dbReference>
<feature type="region of interest" description="Disordered" evidence="1">
    <location>
        <begin position="333"/>
        <end position="356"/>
    </location>
</feature>
<feature type="region of interest" description="Disordered" evidence="1">
    <location>
        <begin position="196"/>
        <end position="218"/>
    </location>
</feature>
<dbReference type="AlphaFoldDB" id="F8NW64"/>
<name>F8NW64_SERL9</name>
<protein>
    <submittedName>
        <fullName evidence="2">Uncharacterized protein</fullName>
    </submittedName>
</protein>
<organism>
    <name type="scientific">Serpula lacrymans var. lacrymans (strain S7.9)</name>
    <name type="common">Dry rot fungus</name>
    <dbReference type="NCBI Taxonomy" id="578457"/>
    <lineage>
        <taxon>Eukaryota</taxon>
        <taxon>Fungi</taxon>
        <taxon>Dikarya</taxon>
        <taxon>Basidiomycota</taxon>
        <taxon>Agaricomycotina</taxon>
        <taxon>Agaricomycetes</taxon>
        <taxon>Agaricomycetidae</taxon>
        <taxon>Boletales</taxon>
        <taxon>Coniophorineae</taxon>
        <taxon>Serpulaceae</taxon>
        <taxon>Serpula</taxon>
    </lineage>
</organism>
<feature type="compositionally biased region" description="Polar residues" evidence="1">
    <location>
        <begin position="162"/>
        <end position="179"/>
    </location>
</feature>
<evidence type="ECO:0000256" key="1">
    <source>
        <dbReference type="SAM" id="MobiDB-lite"/>
    </source>
</evidence>
<feature type="compositionally biased region" description="Low complexity" evidence="1">
    <location>
        <begin position="146"/>
        <end position="161"/>
    </location>
</feature>
<gene>
    <name evidence="2" type="ORF">SERLADRAFT_437928</name>
</gene>
<dbReference type="KEGG" id="sla:SERLADRAFT_437928"/>
<proteinExistence type="predicted"/>
<sequence length="896" mass="100890">MTGANYMGGKRNAAKARTRDATGRAQRGHFGRQRLSALLCKRQLELEEEGPSRKLHTLRSALTDINLAHAQRDIAAHELPPILATPQKRLRLSRQPPSISEQKTSKVLTVLDTTEPISLQAEIDRLLLIPDYMGIVPCRLYSSPFSKSSSSSRHPVQSDQSDSPISLASWTGQAHSPSDGSFARPHVTIRAEHYQNFPDFPSSQSDTSSDFPSAQSVPDSDAMIQDYSVEHVNDNSGHQSQYGYVVNGQPWYRSPSYETLAIGPNLQAGECATTLPSSIQSYHSTSEESPSLSLFYSQDSDMSILNMDTSPPASEHFLHSGMRSRSPIRYLELGSSSNSDKRQHQSPPATNRMKQSINISKQAWDENPGYDSPYGIPCNDLDVLPIDFANDDDPWATIGKILKLPSCSKKKGGTPQDELVYLADVGSDDTFIHDQRSALVVEKAHRDRSPDVQSQHSSNKNDPVKCSPFSLPSRVIRTEAHQNQSLLDHLDGIEVARSTSPGGIPSLQQNHCSPGLKKDEWFGLEDRVPEKVAPLDAAADREHPAMATHHVSTCHGDDPIWYPINHRTQIASRDMDLSPEETVCDTQITCATPEPTKEFKEVAISASIKDSAQEKIIQGPCLFFDLEEEEKLVSQLNGEEDLKIRREIYTHVRETIIPNTRLADCCPPPAVSFYAIRNILYPNILFEQITDLLDLLANVDLFRQRALKQSADALVWNEFYKQQPNSGVRVLKPSQEERLLRYKEQSIKDRRRYMLLVFNLCQLDIYHLWPSSDPSLLPKRLKQYFPSSLSGGDESSSLMLHFDLSDTEKKDMLVVRNESIEWMKDISEWENARAMKLKEEGASMEDFCVNYRHDFGLDHDPPIDKEILVKNIEKYLKKVEQMIQHLEDYFSGLPAK</sequence>
<dbReference type="OrthoDB" id="3244206at2759"/>
<feature type="compositionally biased region" description="Polar residues" evidence="1">
    <location>
        <begin position="345"/>
        <end position="356"/>
    </location>
</feature>